<protein>
    <recommendedName>
        <fullName evidence="2">Beta-glucuronidase C-terminal domain-containing protein</fullName>
    </recommendedName>
</protein>
<dbReference type="InterPro" id="IPR017853">
    <property type="entry name" value="GH"/>
</dbReference>
<dbReference type="InterPro" id="IPR031728">
    <property type="entry name" value="GlcAase_C"/>
</dbReference>
<reference evidence="4" key="1">
    <citation type="journal article" date="2014" name="Proc. Natl. Acad. Sci. U.S.A.">
        <title>Extensive sampling of basidiomycete genomes demonstrates inadequacy of the white-rot/brown-rot paradigm for wood decay fungi.</title>
        <authorList>
            <person name="Riley R."/>
            <person name="Salamov A.A."/>
            <person name="Brown D.W."/>
            <person name="Nagy L.G."/>
            <person name="Floudas D."/>
            <person name="Held B.W."/>
            <person name="Levasseur A."/>
            <person name="Lombard V."/>
            <person name="Morin E."/>
            <person name="Otillar R."/>
            <person name="Lindquist E.A."/>
            <person name="Sun H."/>
            <person name="LaButti K.M."/>
            <person name="Schmutz J."/>
            <person name="Jabbour D."/>
            <person name="Luo H."/>
            <person name="Baker S.E."/>
            <person name="Pisabarro A.G."/>
            <person name="Walton J.D."/>
            <person name="Blanchette R.A."/>
            <person name="Henrissat B."/>
            <person name="Martin F."/>
            <person name="Cullen D."/>
            <person name="Hibbett D.S."/>
            <person name="Grigoriev I.V."/>
        </authorList>
    </citation>
    <scope>NUCLEOTIDE SEQUENCE [LARGE SCALE GENOMIC DNA]</scope>
    <source>
        <strain evidence="4">CBS 339.88</strain>
    </source>
</reference>
<feature type="signal peptide" evidence="1">
    <location>
        <begin position="1"/>
        <end position="22"/>
    </location>
</feature>
<dbReference type="PANTHER" id="PTHR36183">
    <property type="entry name" value="BETA-GLUCURONIDASE"/>
    <property type="match status" value="1"/>
</dbReference>
<name>A0A067T6J1_GALM3</name>
<evidence type="ECO:0000259" key="2">
    <source>
        <dbReference type="Pfam" id="PF16862"/>
    </source>
</evidence>
<organism evidence="3 4">
    <name type="scientific">Galerina marginata (strain CBS 339.88)</name>
    <dbReference type="NCBI Taxonomy" id="685588"/>
    <lineage>
        <taxon>Eukaryota</taxon>
        <taxon>Fungi</taxon>
        <taxon>Dikarya</taxon>
        <taxon>Basidiomycota</taxon>
        <taxon>Agaricomycotina</taxon>
        <taxon>Agaricomycetes</taxon>
        <taxon>Agaricomycetidae</taxon>
        <taxon>Agaricales</taxon>
        <taxon>Agaricineae</taxon>
        <taxon>Strophariaceae</taxon>
        <taxon>Galerina</taxon>
    </lineage>
</organism>
<dbReference type="Proteomes" id="UP000027222">
    <property type="component" value="Unassembled WGS sequence"/>
</dbReference>
<dbReference type="PANTHER" id="PTHR36183:SF2">
    <property type="entry name" value="BETA-GLUCURONIDASE C-TERMINAL DOMAIN-CONTAINING PROTEIN"/>
    <property type="match status" value="1"/>
</dbReference>
<dbReference type="Gene3D" id="3.20.20.80">
    <property type="entry name" value="Glycosidases"/>
    <property type="match status" value="1"/>
</dbReference>
<feature type="chain" id="PRO_5001648919" description="Beta-glucuronidase C-terminal domain-containing protein" evidence="1">
    <location>
        <begin position="23"/>
        <end position="519"/>
    </location>
</feature>
<dbReference type="Gene3D" id="2.60.40.1180">
    <property type="entry name" value="Golgi alpha-mannosidase II"/>
    <property type="match status" value="1"/>
</dbReference>
<accession>A0A067T6J1</accession>
<proteinExistence type="predicted"/>
<evidence type="ECO:0000313" key="4">
    <source>
        <dbReference type="Proteomes" id="UP000027222"/>
    </source>
</evidence>
<dbReference type="InterPro" id="IPR013780">
    <property type="entry name" value="Glyco_hydro_b"/>
</dbReference>
<feature type="domain" description="Beta-glucuronidase C-terminal" evidence="2">
    <location>
        <begin position="415"/>
        <end position="515"/>
    </location>
</feature>
<dbReference type="SUPFAM" id="SSF51445">
    <property type="entry name" value="(Trans)glycosidases"/>
    <property type="match status" value="1"/>
</dbReference>
<keyword evidence="1" id="KW-0732">Signal</keyword>
<dbReference type="HOGENOM" id="CLU_022148_2_0_1"/>
<dbReference type="AlphaFoldDB" id="A0A067T6J1"/>
<dbReference type="Pfam" id="PF16862">
    <property type="entry name" value="Glyco_hydro_79C"/>
    <property type="match status" value="1"/>
</dbReference>
<evidence type="ECO:0000256" key="1">
    <source>
        <dbReference type="SAM" id="SignalP"/>
    </source>
</evidence>
<keyword evidence="4" id="KW-1185">Reference proteome</keyword>
<dbReference type="EMBL" id="KL142374">
    <property type="protein sequence ID" value="KDR78761.1"/>
    <property type="molecule type" value="Genomic_DNA"/>
</dbReference>
<evidence type="ECO:0000313" key="3">
    <source>
        <dbReference type="EMBL" id="KDR78761.1"/>
    </source>
</evidence>
<dbReference type="InterPro" id="IPR052974">
    <property type="entry name" value="GH79_Enzymes"/>
</dbReference>
<gene>
    <name evidence="3" type="ORF">GALMADRAFT_209155</name>
</gene>
<sequence length="519" mass="55102">MPRFPVLYQLIVLSLLVKQALCLSVSIPVAAPSTAPTIAPDLVSLSIESDLWTDWTGTTSRNQFFFNTLQNLINLTGKPPRFRLGGHSEDNTNFSPNVQFFQASFPGFSTSTPYPEASNIVAGDGYYQAAQFLPPNTRITWGMNLKENNLTAVFLETRSLMKAFASSAMKNAGVILDSIEVGNEADGFGLSLPTYIQQWEKIAQNITATAGLTKSSSTKLWGAAFAGSSHSTSGFSPQSIIAQNILSSAAGSLITTMSGHRYSGSFCTGSGGLLQNLMDKASIRGNLTSFNPDIAATKAKGLDYVMGETNSYACHGAPGVSNTAGAALWTLDYALFGPQIGISRLFFHQGVGYKYSMIQRVTLTRSPLDGSTLSSPLPPHIQPQYYAAIIAAEAIGNSGNTRAVEISINNSFISGYAFYVGNKLTKALFINSQAFLTTSSGARGSTQITFGLTGSGAPTRMTVKRLSIPHADATSGLTWGGQTFETSDGKVSGSVQVTTANVSDGFSIQETEAVLVTFQ</sequence>
<dbReference type="OrthoDB" id="2796951at2759"/>